<reference evidence="1 2" key="1">
    <citation type="submission" date="2019-08" db="EMBL/GenBank/DDBJ databases">
        <authorList>
            <person name="Dhanesh K."/>
            <person name="Kumar G."/>
            <person name="Sasikala C."/>
            <person name="Venkata Ramana C."/>
        </authorList>
    </citation>
    <scope>NUCLEOTIDE SEQUENCE [LARGE SCALE GENOMIC DNA]</scope>
    <source>
        <strain evidence="1 2">JC645</strain>
    </source>
</reference>
<dbReference type="EMBL" id="VWOX01000009">
    <property type="protein sequence ID" value="KAA5541931.1"/>
    <property type="molecule type" value="Genomic_DNA"/>
</dbReference>
<name>A0A5M6D369_9BACT</name>
<dbReference type="AlphaFoldDB" id="A0A5M6D369"/>
<organism evidence="1 2">
    <name type="scientific">Roseiconus nitratireducens</name>
    <dbReference type="NCBI Taxonomy" id="2605748"/>
    <lineage>
        <taxon>Bacteria</taxon>
        <taxon>Pseudomonadati</taxon>
        <taxon>Planctomycetota</taxon>
        <taxon>Planctomycetia</taxon>
        <taxon>Pirellulales</taxon>
        <taxon>Pirellulaceae</taxon>
        <taxon>Roseiconus</taxon>
    </lineage>
</organism>
<gene>
    <name evidence="1" type="ORF">FYK55_16005</name>
</gene>
<evidence type="ECO:0000313" key="2">
    <source>
        <dbReference type="Proteomes" id="UP000324479"/>
    </source>
</evidence>
<dbReference type="Proteomes" id="UP000324479">
    <property type="component" value="Unassembled WGS sequence"/>
</dbReference>
<protein>
    <submittedName>
        <fullName evidence="1">DUF4185 domain-containing protein</fullName>
    </submittedName>
</protein>
<comment type="caution">
    <text evidence="1">The sequence shown here is derived from an EMBL/GenBank/DDBJ whole genome shotgun (WGS) entry which is preliminary data.</text>
</comment>
<sequence length="449" mass="50542">MSAADRDAPFRIEVVDQENGWPVPLVSLTTTHQVEFVTDNAGVIAIDQSDLMGREVFFDVNGRGYEVAADGFGIRGVRLTPERGGSARVEVHRTIIAKRVGRLTGAGQFVHRQQFSEPPAGFTETGVYGCDSVQLATHRGRLFWLWGDTTLARYPLGIFDSSSATTSLRPLNHDRPPLQIDYEYFRDDEERLRGVAKMPGSGPTWLSGYVSLNDHEGQPHLVATYTKIRPPLEAYERGLCVWDDGTERFERSQVLWSKTDDSPEPPPAPMGHVALWNDASGHRWALFGDPFPTMRMPATFEAWQNPQTWETLRPQAKLVAGDGTEKAVRPHSGSIAWNAHRNRWVTVFMQRFGDPSAFGELWYAESDAPTGPWGPAIKILSHDNYTFYNPRVHPELTDPDSPYLLFEGTYTKQFADSPPPTPRYDYNQILYRLDLQDDRLQPAHGASLE</sequence>
<accession>A0A5M6D369</accession>
<evidence type="ECO:0000313" key="1">
    <source>
        <dbReference type="EMBL" id="KAA5541931.1"/>
    </source>
</evidence>
<keyword evidence="2" id="KW-1185">Reference proteome</keyword>
<proteinExistence type="predicted"/>